<protein>
    <submittedName>
        <fullName evidence="3">Uncharacterized protein</fullName>
    </submittedName>
</protein>
<dbReference type="Proteomes" id="UP001620626">
    <property type="component" value="Unassembled WGS sequence"/>
</dbReference>
<name>A0ABD2KJF4_9BILA</name>
<evidence type="ECO:0000313" key="4">
    <source>
        <dbReference type="Proteomes" id="UP001620626"/>
    </source>
</evidence>
<keyword evidence="1" id="KW-0472">Membrane</keyword>
<feature type="transmembrane region" description="Helical" evidence="1">
    <location>
        <begin position="232"/>
        <end position="254"/>
    </location>
</feature>
<dbReference type="SUPFAM" id="SSF57302">
    <property type="entry name" value="Snake toxin-like"/>
    <property type="match status" value="1"/>
</dbReference>
<organism evidence="3 4">
    <name type="scientific">Heterodera trifolii</name>
    <dbReference type="NCBI Taxonomy" id="157864"/>
    <lineage>
        <taxon>Eukaryota</taxon>
        <taxon>Metazoa</taxon>
        <taxon>Ecdysozoa</taxon>
        <taxon>Nematoda</taxon>
        <taxon>Chromadorea</taxon>
        <taxon>Rhabditida</taxon>
        <taxon>Tylenchina</taxon>
        <taxon>Tylenchomorpha</taxon>
        <taxon>Tylenchoidea</taxon>
        <taxon>Heteroderidae</taxon>
        <taxon>Heteroderinae</taxon>
        <taxon>Heterodera</taxon>
    </lineage>
</organism>
<feature type="signal peptide" evidence="2">
    <location>
        <begin position="1"/>
        <end position="22"/>
    </location>
</feature>
<feature type="chain" id="PRO_5044894955" evidence="2">
    <location>
        <begin position="23"/>
        <end position="262"/>
    </location>
</feature>
<dbReference type="EMBL" id="JBICBT010000737">
    <property type="protein sequence ID" value="KAL3103052.1"/>
    <property type="molecule type" value="Genomic_DNA"/>
</dbReference>
<sequence length="262" mass="29051">MSASSSLFLVVALACLVISANPLKCWWGNVQLRIWKRQQCEEPGPVFCSNVHCLDKTYQIQSTTMVGCQYNSSRCEPGFYIEVNSTKCDAQCCHGDFCNGKSDMIRGGVIGLHTSFGICCIVFAVLIAAVFSALKCWTGSDRIEQLPKNEVQCPSGTVFCAKMYCLLKFQQIRYILLRCESNSSSTCDRDYHYYDEDEFTLCDKMQCCRGDLCNSVPDRVFHGPPDWRSGGVIGLHTPLGIGSIVFAMLIAAILSGDVKFSN</sequence>
<evidence type="ECO:0000256" key="2">
    <source>
        <dbReference type="SAM" id="SignalP"/>
    </source>
</evidence>
<comment type="caution">
    <text evidence="3">The sequence shown here is derived from an EMBL/GenBank/DDBJ whole genome shotgun (WGS) entry which is preliminary data.</text>
</comment>
<feature type="transmembrane region" description="Helical" evidence="1">
    <location>
        <begin position="110"/>
        <end position="134"/>
    </location>
</feature>
<accession>A0ABD2KJF4</accession>
<keyword evidence="2" id="KW-0732">Signal</keyword>
<keyword evidence="1" id="KW-0812">Transmembrane</keyword>
<evidence type="ECO:0000313" key="3">
    <source>
        <dbReference type="EMBL" id="KAL3103052.1"/>
    </source>
</evidence>
<keyword evidence="4" id="KW-1185">Reference proteome</keyword>
<evidence type="ECO:0000256" key="1">
    <source>
        <dbReference type="SAM" id="Phobius"/>
    </source>
</evidence>
<dbReference type="InterPro" id="IPR045860">
    <property type="entry name" value="Snake_toxin-like_sf"/>
</dbReference>
<keyword evidence="1" id="KW-1133">Transmembrane helix</keyword>
<dbReference type="AlphaFoldDB" id="A0ABD2KJF4"/>
<gene>
    <name evidence="3" type="ORF">niasHT_021752</name>
</gene>
<proteinExistence type="predicted"/>
<reference evidence="3 4" key="1">
    <citation type="submission" date="2024-10" db="EMBL/GenBank/DDBJ databases">
        <authorList>
            <person name="Kim D."/>
        </authorList>
    </citation>
    <scope>NUCLEOTIDE SEQUENCE [LARGE SCALE GENOMIC DNA]</scope>
    <source>
        <strain evidence="3">BH-2024</strain>
    </source>
</reference>